<gene>
    <name evidence="2" type="ORF">BASA50_001609</name>
</gene>
<evidence type="ECO:0008006" key="4">
    <source>
        <dbReference type="Google" id="ProtNLM"/>
    </source>
</evidence>
<accession>A0ABQ8FRG2</accession>
<sequence length="176" mass="18780">MASAAATANGQRRGGYGSGAPKPPKVDIGWEPSTGGIVPENAVLGGQEKDGKKLFIARVFHNGGEHPGKVGSHLSGCSIGFGGKEITISQCEVLVADDEHLEWIAVRNNNIAFRDEYAPIVGGREAGGEELFIGRCYRDAHWVPGKVGDHLGGISYSFGGSEHTSKDYEVLCYHKW</sequence>
<dbReference type="Pfam" id="PF11901">
    <property type="entry name" value="DM9"/>
    <property type="match status" value="1"/>
</dbReference>
<reference evidence="2 3" key="1">
    <citation type="submission" date="2021-02" db="EMBL/GenBank/DDBJ databases">
        <title>Variation within the Batrachochytrium salamandrivorans European outbreak.</title>
        <authorList>
            <person name="Kelly M."/>
            <person name="Pasmans F."/>
            <person name="Shea T.P."/>
            <person name="Munoz J.F."/>
            <person name="Carranza S."/>
            <person name="Cuomo C.A."/>
            <person name="Martel A."/>
        </authorList>
    </citation>
    <scope>NUCLEOTIDE SEQUENCE [LARGE SCALE GENOMIC DNA]</scope>
    <source>
        <strain evidence="2 3">AMFP18/2</strain>
    </source>
</reference>
<dbReference type="Proteomes" id="UP001648503">
    <property type="component" value="Unassembled WGS sequence"/>
</dbReference>
<organism evidence="2 3">
    <name type="scientific">Batrachochytrium salamandrivorans</name>
    <dbReference type="NCBI Taxonomy" id="1357716"/>
    <lineage>
        <taxon>Eukaryota</taxon>
        <taxon>Fungi</taxon>
        <taxon>Fungi incertae sedis</taxon>
        <taxon>Chytridiomycota</taxon>
        <taxon>Chytridiomycota incertae sedis</taxon>
        <taxon>Chytridiomycetes</taxon>
        <taxon>Rhizophydiales</taxon>
        <taxon>Rhizophydiales incertae sedis</taxon>
        <taxon>Batrachochytrium</taxon>
    </lineage>
</organism>
<evidence type="ECO:0000313" key="3">
    <source>
        <dbReference type="Proteomes" id="UP001648503"/>
    </source>
</evidence>
<proteinExistence type="predicted"/>
<feature type="region of interest" description="Disordered" evidence="1">
    <location>
        <begin position="1"/>
        <end position="32"/>
    </location>
</feature>
<dbReference type="PANTHER" id="PTHR31649">
    <property type="entry name" value="AGAP009604-PA"/>
    <property type="match status" value="1"/>
</dbReference>
<evidence type="ECO:0000313" key="2">
    <source>
        <dbReference type="EMBL" id="KAH6601419.1"/>
    </source>
</evidence>
<dbReference type="PANTHER" id="PTHR31649:SF1">
    <property type="entry name" value="FARNESOIC ACID O-METHYL TRANSFERASE DOMAIN-CONTAINING PROTEIN"/>
    <property type="match status" value="1"/>
</dbReference>
<name>A0ABQ8FRG2_9FUNG</name>
<dbReference type="EMBL" id="JAFCIX010000006">
    <property type="protein sequence ID" value="KAH6601419.1"/>
    <property type="molecule type" value="Genomic_DNA"/>
</dbReference>
<dbReference type="InterPro" id="IPR006616">
    <property type="entry name" value="DM9_repeat"/>
</dbReference>
<evidence type="ECO:0000256" key="1">
    <source>
        <dbReference type="SAM" id="MobiDB-lite"/>
    </source>
</evidence>
<dbReference type="SMART" id="SM00696">
    <property type="entry name" value="DM9"/>
    <property type="match status" value="2"/>
</dbReference>
<protein>
    <recommendedName>
        <fullName evidence="4">Jacalin-type lectin domain-containing protein</fullName>
    </recommendedName>
</protein>
<comment type="caution">
    <text evidence="2">The sequence shown here is derived from an EMBL/GenBank/DDBJ whole genome shotgun (WGS) entry which is preliminary data.</text>
</comment>
<keyword evidence="3" id="KW-1185">Reference proteome</keyword>
<feature type="compositionally biased region" description="Polar residues" evidence="1">
    <location>
        <begin position="1"/>
        <end position="10"/>
    </location>
</feature>